<proteinExistence type="predicted"/>
<dbReference type="Proteomes" id="UP000199054">
    <property type="component" value="Unassembled WGS sequence"/>
</dbReference>
<feature type="region of interest" description="Disordered" evidence="1">
    <location>
        <begin position="25"/>
        <end position="51"/>
    </location>
</feature>
<evidence type="ECO:0000313" key="4">
    <source>
        <dbReference type="Proteomes" id="UP000199054"/>
    </source>
</evidence>
<dbReference type="STRING" id="34002.SAMN04489859_101412"/>
<evidence type="ECO:0000256" key="1">
    <source>
        <dbReference type="SAM" id="MobiDB-lite"/>
    </source>
</evidence>
<keyword evidence="4" id="KW-1185">Reference proteome</keyword>
<dbReference type="AlphaFoldDB" id="A0A1H8IRF8"/>
<sequence length="159" mass="17486">MLRRIILLVLPVLALIAGAFAGEALRPPPEPTTVDQPDDDPGSTPTELPVNENPAWMSFANQFFVPVMRNGNMRALMILTLSLETSNDGLTTLQSQEHRLRDAILRQLLIESNTGAFDGNYTAEPNLRRLREALLQVAQAAGGDLVHAVLIQDIARQEH</sequence>
<dbReference type="EMBL" id="FODE01000014">
    <property type="protein sequence ID" value="SEN71500.1"/>
    <property type="molecule type" value="Genomic_DNA"/>
</dbReference>
<evidence type="ECO:0008006" key="5">
    <source>
        <dbReference type="Google" id="ProtNLM"/>
    </source>
</evidence>
<organism evidence="3 4">
    <name type="scientific">Paracoccus alcaliphilus</name>
    <dbReference type="NCBI Taxonomy" id="34002"/>
    <lineage>
        <taxon>Bacteria</taxon>
        <taxon>Pseudomonadati</taxon>
        <taxon>Pseudomonadota</taxon>
        <taxon>Alphaproteobacteria</taxon>
        <taxon>Rhodobacterales</taxon>
        <taxon>Paracoccaceae</taxon>
        <taxon>Paracoccus</taxon>
    </lineage>
</organism>
<evidence type="ECO:0000256" key="2">
    <source>
        <dbReference type="SAM" id="SignalP"/>
    </source>
</evidence>
<reference evidence="3 4" key="1">
    <citation type="submission" date="2016-10" db="EMBL/GenBank/DDBJ databases">
        <authorList>
            <person name="de Groot N.N."/>
        </authorList>
    </citation>
    <scope>NUCLEOTIDE SEQUENCE [LARGE SCALE GENOMIC DNA]</scope>
    <source>
        <strain evidence="3 4">DSM 8512</strain>
    </source>
</reference>
<evidence type="ECO:0000313" key="3">
    <source>
        <dbReference type="EMBL" id="SEN71500.1"/>
    </source>
</evidence>
<name>A0A1H8IRF8_9RHOB</name>
<feature type="chain" id="PRO_5011531259" description="Flagellar protein FliL" evidence="2">
    <location>
        <begin position="22"/>
        <end position="159"/>
    </location>
</feature>
<accession>A0A1H8IRF8</accession>
<protein>
    <recommendedName>
        <fullName evidence="5">Flagellar protein FliL</fullName>
    </recommendedName>
</protein>
<dbReference type="OrthoDB" id="7864548at2"/>
<gene>
    <name evidence="3" type="ORF">SAMN04489859_101412</name>
</gene>
<feature type="signal peptide" evidence="2">
    <location>
        <begin position="1"/>
        <end position="21"/>
    </location>
</feature>
<dbReference type="RefSeq" id="WP_139208155.1">
    <property type="nucleotide sequence ID" value="NZ_CP067124.1"/>
</dbReference>
<keyword evidence="2" id="KW-0732">Signal</keyword>